<dbReference type="PANTHER" id="PTHR31499">
    <property type="entry name" value="MYB FAMILY TRANSCRIPTION FACTOR PHL11"/>
    <property type="match status" value="1"/>
</dbReference>
<name>A0A8T2D146_ARASU</name>
<comment type="caution">
    <text evidence="3">The sequence shown here is derived from an EMBL/GenBank/DDBJ whole genome shotgun (WGS) entry which is preliminary data.</text>
</comment>
<feature type="region of interest" description="Disordered" evidence="1">
    <location>
        <begin position="93"/>
        <end position="129"/>
    </location>
</feature>
<organism evidence="3 4">
    <name type="scientific">Arabidopsis suecica</name>
    <name type="common">Swedish thale-cress</name>
    <name type="synonym">Cardaminopsis suecica</name>
    <dbReference type="NCBI Taxonomy" id="45249"/>
    <lineage>
        <taxon>Eukaryota</taxon>
        <taxon>Viridiplantae</taxon>
        <taxon>Streptophyta</taxon>
        <taxon>Embryophyta</taxon>
        <taxon>Tracheophyta</taxon>
        <taxon>Spermatophyta</taxon>
        <taxon>Magnoliopsida</taxon>
        <taxon>eudicotyledons</taxon>
        <taxon>Gunneridae</taxon>
        <taxon>Pentapetalae</taxon>
        <taxon>rosids</taxon>
        <taxon>malvids</taxon>
        <taxon>Brassicales</taxon>
        <taxon>Brassicaceae</taxon>
        <taxon>Camelineae</taxon>
        <taxon>Arabidopsis</taxon>
    </lineage>
</organism>
<keyword evidence="4" id="KW-1185">Reference proteome</keyword>
<dbReference type="AlphaFoldDB" id="A0A8T2D146"/>
<evidence type="ECO:0000313" key="4">
    <source>
        <dbReference type="Proteomes" id="UP000694251"/>
    </source>
</evidence>
<accession>A0A8T2D146</accession>
<dbReference type="EMBL" id="JAEFBJ010000006">
    <property type="protein sequence ID" value="KAG7600691.1"/>
    <property type="molecule type" value="Genomic_DNA"/>
</dbReference>
<dbReference type="OrthoDB" id="551907at2759"/>
<dbReference type="InterPro" id="IPR025756">
    <property type="entry name" value="Myb_CC_LHEQLE"/>
</dbReference>
<gene>
    <name evidence="3" type="ORF">ISN44_As06g047630</name>
</gene>
<feature type="domain" description="MYB-CC type transcription factor LHEQLE-containing" evidence="2">
    <location>
        <begin position="134"/>
        <end position="179"/>
    </location>
</feature>
<dbReference type="PANTHER" id="PTHR31499:SF80">
    <property type="entry name" value="HTH MYB-TYPE DOMAIN-CONTAINING PROTEIN"/>
    <property type="match status" value="1"/>
</dbReference>
<reference evidence="3 4" key="1">
    <citation type="submission" date="2020-12" db="EMBL/GenBank/DDBJ databases">
        <title>Concerted genomic and epigenomic changes stabilize Arabidopsis allopolyploids.</title>
        <authorList>
            <person name="Chen Z."/>
        </authorList>
    </citation>
    <scope>NUCLEOTIDE SEQUENCE [LARGE SCALE GENOMIC DNA]</scope>
    <source>
        <strain evidence="3">As9502</strain>
        <tissue evidence="3">Leaf</tissue>
    </source>
</reference>
<feature type="region of interest" description="Disordered" evidence="1">
    <location>
        <begin position="175"/>
        <end position="204"/>
    </location>
</feature>
<proteinExistence type="predicted"/>
<evidence type="ECO:0000313" key="3">
    <source>
        <dbReference type="EMBL" id="KAG7600691.1"/>
    </source>
</evidence>
<dbReference type="InterPro" id="IPR046955">
    <property type="entry name" value="PHR1-like"/>
</dbReference>
<feature type="compositionally biased region" description="Basic and acidic residues" evidence="1">
    <location>
        <begin position="100"/>
        <end position="118"/>
    </location>
</feature>
<evidence type="ECO:0000259" key="2">
    <source>
        <dbReference type="Pfam" id="PF14379"/>
    </source>
</evidence>
<dbReference type="GO" id="GO:0003700">
    <property type="term" value="F:DNA-binding transcription factor activity"/>
    <property type="evidence" value="ECO:0007669"/>
    <property type="project" value="InterPro"/>
</dbReference>
<evidence type="ECO:0000256" key="1">
    <source>
        <dbReference type="SAM" id="MobiDB-lite"/>
    </source>
</evidence>
<sequence>MHSPQSQASAWPSHLATNVEELVTILIEYVPVNNNSFGYTEMAMVSPYTPINNLKPVKTFCCIQDIYQVNTDQNCVPAPMSVTAEPSLGSAVNYKPRMRWSPEPHEQKKNGNSEDKKPASNTNEADGRKKGAIELTVALRMQMEVQKQLHEQLQVQRSLQLRIEEHAKCLEKILEEQHKSRKTDASEAKDDKCETSRKRPRLEN</sequence>
<dbReference type="Proteomes" id="UP000694251">
    <property type="component" value="Chromosome 6"/>
</dbReference>
<protein>
    <submittedName>
        <fullName evidence="3">MYB-CC type transcription factor LHEQLE-containing domain</fullName>
    </submittedName>
</protein>
<dbReference type="Pfam" id="PF14379">
    <property type="entry name" value="Myb_CC_LHEQLE"/>
    <property type="match status" value="1"/>
</dbReference>